<evidence type="ECO:0000313" key="2">
    <source>
        <dbReference type="EMBL" id="ABY25219.1"/>
    </source>
</evidence>
<dbReference type="Proteomes" id="UP000002007">
    <property type="component" value="Chromosome"/>
</dbReference>
<dbReference type="KEGG" id="rsa:RSal33209_3510"/>
<dbReference type="EMBL" id="CP000910">
    <property type="protein sequence ID" value="ABY25219.1"/>
    <property type="molecule type" value="Genomic_DNA"/>
</dbReference>
<proteinExistence type="predicted"/>
<evidence type="ECO:0008006" key="4">
    <source>
        <dbReference type="Google" id="ProtNLM"/>
    </source>
</evidence>
<gene>
    <name evidence="2" type="ordered locus">RSal33209_3510</name>
</gene>
<dbReference type="NCBIfam" id="NF033766">
    <property type="entry name" value="choice_anch_G"/>
    <property type="match status" value="1"/>
</dbReference>
<evidence type="ECO:0000313" key="3">
    <source>
        <dbReference type="Proteomes" id="UP000002007"/>
    </source>
</evidence>
<keyword evidence="3" id="KW-1185">Reference proteome</keyword>
<evidence type="ECO:0000256" key="1">
    <source>
        <dbReference type="SAM" id="MobiDB-lite"/>
    </source>
</evidence>
<reference evidence="3" key="1">
    <citation type="journal article" date="2008" name="J. Bacteriol.">
        <title>Genome sequence of the fish pathogen Renibacterium salmoninarum suggests reductive evolution away from an environmental Arthrobacter ancestor.</title>
        <authorList>
            <person name="Wiens G.D."/>
            <person name="Rockey D.D."/>
            <person name="Wu Z."/>
            <person name="Chang J."/>
            <person name="Levy R."/>
            <person name="Crane S."/>
            <person name="Chen D.S."/>
            <person name="Capri G.R."/>
            <person name="Burnett J.R."/>
            <person name="Sudheesh P.S."/>
            <person name="Schipma M.J."/>
            <person name="Burd H."/>
            <person name="Bhattacharyya A."/>
            <person name="Rhodes L.D."/>
            <person name="Kaul R."/>
            <person name="Strom M.S."/>
        </authorList>
    </citation>
    <scope>NUCLEOTIDE SEQUENCE [LARGE SCALE GENOMIC DNA]</scope>
    <source>
        <strain evidence="3">ATCC 33209 / DSM 20767 / JCM 11484 / NBRC 15589 / NCIMB 2235</strain>
    </source>
</reference>
<dbReference type="AlphaFoldDB" id="A9WVJ8"/>
<feature type="region of interest" description="Disordered" evidence="1">
    <location>
        <begin position="1"/>
        <end position="24"/>
    </location>
</feature>
<accession>A9WVJ8</accession>
<protein>
    <recommendedName>
        <fullName evidence="4">Choice-of-anchor G family protein</fullName>
    </recommendedName>
</protein>
<name>A9WVJ8_RENSM</name>
<dbReference type="InterPro" id="IPR047900">
    <property type="entry name" value="Choice_anch_G"/>
</dbReference>
<dbReference type="eggNOG" id="COG2373">
    <property type="taxonomic scope" value="Bacteria"/>
</dbReference>
<dbReference type="HOGENOM" id="CLU_1057163_0_0_11"/>
<sequence length="263" mass="26237">MTLSSTRCESAPNAKPDSAELDSRENNLNTFQKRRARQGSSPGALAAKLLSGAVAASLVALPLAGTAVAVPTDQSEGQAQVLRSDLFANIPVANLGFTNTGNPSNPGPSSTPLNLGLLVNENVNLGSLTLPLIGNGTNGGLLNLGALGALNSYSTSPSGTKSSASSGLVGADGAIQVSPGSGVGANPAYVDLTSLFGQLGIAGLTNEILDQARVELGALASQADQTGTAITSKYVFAGLNLKLRSPLVAKLSAALTTAINTAI</sequence>
<organism evidence="2 3">
    <name type="scientific">Renibacterium salmoninarum (strain ATCC 33209 / DSM 20767 / JCM 11484 / NBRC 15589 / NCIMB 2235)</name>
    <dbReference type="NCBI Taxonomy" id="288705"/>
    <lineage>
        <taxon>Bacteria</taxon>
        <taxon>Bacillati</taxon>
        <taxon>Actinomycetota</taxon>
        <taxon>Actinomycetes</taxon>
        <taxon>Micrococcales</taxon>
        <taxon>Micrococcaceae</taxon>
        <taxon>Renibacterium</taxon>
    </lineage>
</organism>